<comment type="caution">
    <text evidence="4">The sequence shown here is derived from an EMBL/GenBank/DDBJ whole genome shotgun (WGS) entry which is preliminary data.</text>
</comment>
<feature type="compositionally biased region" description="Basic and acidic residues" evidence="1">
    <location>
        <begin position="15"/>
        <end position="53"/>
    </location>
</feature>
<accession>A0A819Z9E2</accession>
<evidence type="ECO:0000256" key="1">
    <source>
        <dbReference type="SAM" id="MobiDB-lite"/>
    </source>
</evidence>
<feature type="compositionally biased region" description="Basic and acidic residues" evidence="1">
    <location>
        <begin position="72"/>
        <end position="100"/>
    </location>
</feature>
<sequence>MKRRRDSSSSSSSASHDDNKCYQRRHQEQSREDHRSCSNVRVKQEPITDDESRRHRQQKSYESSTTNRRNPHIKEDKTYQWGKQTEKEKSKETPIEKEKPNFGLSGALLKDTNTYKGVVIKYSEPIEARKPKRRWRFYVFKGDQELPMYQIYCQSAYLIGRERGICDLPVDHPSCSKQHTVLQYRLMDNKHDDGSANGTFLNNQKIEPQHYYELRENDVIKFGFSTREYVLLHEDSANNIEQIGNYEDEGVEIKQEPIEPTKK</sequence>
<dbReference type="Gene3D" id="2.60.200.20">
    <property type="match status" value="1"/>
</dbReference>
<feature type="region of interest" description="Disordered" evidence="1">
    <location>
        <begin position="1"/>
        <end position="104"/>
    </location>
</feature>
<organism evidence="4 5">
    <name type="scientific">Rotaria sordida</name>
    <dbReference type="NCBI Taxonomy" id="392033"/>
    <lineage>
        <taxon>Eukaryota</taxon>
        <taxon>Metazoa</taxon>
        <taxon>Spiralia</taxon>
        <taxon>Gnathifera</taxon>
        <taxon>Rotifera</taxon>
        <taxon>Eurotatoria</taxon>
        <taxon>Bdelloidea</taxon>
        <taxon>Philodinida</taxon>
        <taxon>Philodinidae</taxon>
        <taxon>Rotaria</taxon>
    </lineage>
</organism>
<feature type="domain" description="FHA" evidence="2">
    <location>
        <begin position="157"/>
        <end position="206"/>
    </location>
</feature>
<evidence type="ECO:0000259" key="2">
    <source>
        <dbReference type="PROSITE" id="PS50006"/>
    </source>
</evidence>
<evidence type="ECO:0000313" key="3">
    <source>
        <dbReference type="EMBL" id="CAF1354836.1"/>
    </source>
</evidence>
<dbReference type="EMBL" id="CAJOBE010013825">
    <property type="protein sequence ID" value="CAF4170284.1"/>
    <property type="molecule type" value="Genomic_DNA"/>
</dbReference>
<evidence type="ECO:0000313" key="4">
    <source>
        <dbReference type="EMBL" id="CAF4170284.1"/>
    </source>
</evidence>
<dbReference type="EMBL" id="CAJNOU010002863">
    <property type="protein sequence ID" value="CAF1354836.1"/>
    <property type="molecule type" value="Genomic_DNA"/>
</dbReference>
<dbReference type="SUPFAM" id="SSF49879">
    <property type="entry name" value="SMAD/FHA domain"/>
    <property type="match status" value="1"/>
</dbReference>
<name>A0A819Z9E2_9BILA</name>
<dbReference type="PANTHER" id="PTHR23308">
    <property type="entry name" value="NUCLEAR INHIBITOR OF PROTEIN PHOSPHATASE-1"/>
    <property type="match status" value="1"/>
</dbReference>
<protein>
    <recommendedName>
        <fullName evidence="2">FHA domain-containing protein</fullName>
    </recommendedName>
</protein>
<dbReference type="AlphaFoldDB" id="A0A819Z9E2"/>
<dbReference type="Pfam" id="PF00498">
    <property type="entry name" value="FHA"/>
    <property type="match status" value="1"/>
</dbReference>
<dbReference type="InterPro" id="IPR000253">
    <property type="entry name" value="FHA_dom"/>
</dbReference>
<dbReference type="Proteomes" id="UP000663889">
    <property type="component" value="Unassembled WGS sequence"/>
</dbReference>
<gene>
    <name evidence="4" type="ORF">FNK824_LOCUS34652</name>
    <name evidence="3" type="ORF">SEV965_LOCUS29060</name>
</gene>
<dbReference type="Proteomes" id="UP000663874">
    <property type="component" value="Unassembled WGS sequence"/>
</dbReference>
<dbReference type="SMART" id="SM00240">
    <property type="entry name" value="FHA"/>
    <property type="match status" value="1"/>
</dbReference>
<proteinExistence type="predicted"/>
<evidence type="ECO:0000313" key="5">
    <source>
        <dbReference type="Proteomes" id="UP000663874"/>
    </source>
</evidence>
<reference evidence="4" key="1">
    <citation type="submission" date="2021-02" db="EMBL/GenBank/DDBJ databases">
        <authorList>
            <person name="Nowell W R."/>
        </authorList>
    </citation>
    <scope>NUCLEOTIDE SEQUENCE</scope>
</reference>
<dbReference type="InterPro" id="IPR008984">
    <property type="entry name" value="SMAD_FHA_dom_sf"/>
</dbReference>
<dbReference type="InterPro" id="IPR050923">
    <property type="entry name" value="Cell_Proc_Reg/RNA_Proc"/>
</dbReference>
<dbReference type="PROSITE" id="PS50006">
    <property type="entry name" value="FHA_DOMAIN"/>
    <property type="match status" value="1"/>
</dbReference>